<dbReference type="OrthoDB" id="289247at2759"/>
<comment type="caution">
    <text evidence="4">The sequence shown here is derived from an EMBL/GenBank/DDBJ whole genome shotgun (WGS) entry which is preliminary data.</text>
</comment>
<evidence type="ECO:0000313" key="4">
    <source>
        <dbReference type="EMBL" id="CAH1794944.1"/>
    </source>
</evidence>
<protein>
    <submittedName>
        <fullName evidence="4">Uncharacterized protein</fullName>
    </submittedName>
</protein>
<dbReference type="Gene3D" id="1.10.238.10">
    <property type="entry name" value="EF-hand"/>
    <property type="match status" value="1"/>
</dbReference>
<keyword evidence="5" id="KW-1185">Reference proteome</keyword>
<accession>A0A8J1U4X2</accession>
<keyword evidence="2" id="KW-0677">Repeat</keyword>
<keyword evidence="1" id="KW-0732">Signal</keyword>
<sequence length="175" mass="20879">MVSIRICTLLLIGQNMLWVKGHGDDHTHEIDPDDPDAVNKILQDTEHMKEHYEGKADTVDWSQLDENEKLFHFFRINDYDDNNKLDGLELYKGFSHFMGNYRMPNLGLKGEEKEKMEDKIRNNRHNSIMNIVDDFMKDDWGNDGFLNYQEYVRAQERRDEAKKNRKYGDRSMPQY</sequence>
<reference evidence="4" key="1">
    <citation type="submission" date="2022-03" db="EMBL/GenBank/DDBJ databases">
        <authorList>
            <person name="Martin C."/>
        </authorList>
    </citation>
    <scope>NUCLEOTIDE SEQUENCE</scope>
</reference>
<dbReference type="AlphaFoldDB" id="A0A8J1U4X2"/>
<name>A0A8J1U4X2_OWEFU</name>
<dbReference type="InterPro" id="IPR018247">
    <property type="entry name" value="EF_Hand_1_Ca_BS"/>
</dbReference>
<dbReference type="PANTHER" id="PTHR23104">
    <property type="entry name" value="MULTIPLE COAGULATION FACTOR DEFICIENCY PROTEIN 2 NEURAL STEM CELL DERIVED NEURONAL SURVIVAL PROTEIN"/>
    <property type="match status" value="1"/>
</dbReference>
<dbReference type="Proteomes" id="UP000749559">
    <property type="component" value="Unassembled WGS sequence"/>
</dbReference>
<evidence type="ECO:0000256" key="3">
    <source>
        <dbReference type="ARBA" id="ARBA00022837"/>
    </source>
</evidence>
<organism evidence="4 5">
    <name type="scientific">Owenia fusiformis</name>
    <name type="common">Polychaete worm</name>
    <dbReference type="NCBI Taxonomy" id="6347"/>
    <lineage>
        <taxon>Eukaryota</taxon>
        <taxon>Metazoa</taxon>
        <taxon>Spiralia</taxon>
        <taxon>Lophotrochozoa</taxon>
        <taxon>Annelida</taxon>
        <taxon>Polychaeta</taxon>
        <taxon>Sedentaria</taxon>
        <taxon>Canalipalpata</taxon>
        <taxon>Sabellida</taxon>
        <taxon>Oweniida</taxon>
        <taxon>Oweniidae</taxon>
        <taxon>Owenia</taxon>
    </lineage>
</organism>
<evidence type="ECO:0000256" key="1">
    <source>
        <dbReference type="ARBA" id="ARBA00022729"/>
    </source>
</evidence>
<dbReference type="EMBL" id="CAIIXF020000009">
    <property type="protein sequence ID" value="CAH1794944.1"/>
    <property type="molecule type" value="Genomic_DNA"/>
</dbReference>
<gene>
    <name evidence="4" type="ORF">OFUS_LOCUS19554</name>
</gene>
<proteinExistence type="predicted"/>
<dbReference type="InterPro" id="IPR011992">
    <property type="entry name" value="EF-hand-dom_pair"/>
</dbReference>
<keyword evidence="3" id="KW-0106">Calcium</keyword>
<dbReference type="PANTHER" id="PTHR23104:SF1">
    <property type="entry name" value="EF-HAND DOMAIN-CONTAINING PROTEIN"/>
    <property type="match status" value="1"/>
</dbReference>
<evidence type="ECO:0000313" key="5">
    <source>
        <dbReference type="Proteomes" id="UP000749559"/>
    </source>
</evidence>
<dbReference type="PROSITE" id="PS00018">
    <property type="entry name" value="EF_HAND_1"/>
    <property type="match status" value="1"/>
</dbReference>
<evidence type="ECO:0000256" key="2">
    <source>
        <dbReference type="ARBA" id="ARBA00022737"/>
    </source>
</evidence>
<dbReference type="InterPro" id="IPR052110">
    <property type="entry name" value="MCFD2-like"/>
</dbReference>
<dbReference type="SUPFAM" id="SSF47473">
    <property type="entry name" value="EF-hand"/>
    <property type="match status" value="1"/>
</dbReference>